<dbReference type="Proteomes" id="UP001595796">
    <property type="component" value="Unassembled WGS sequence"/>
</dbReference>
<gene>
    <name evidence="1" type="ORF">ACFPFW_02410</name>
</gene>
<protein>
    <submittedName>
        <fullName evidence="1">Uncharacterized protein</fullName>
    </submittedName>
</protein>
<dbReference type="EMBL" id="JBHSJF010000002">
    <property type="protein sequence ID" value="MFC5066862.1"/>
    <property type="molecule type" value="Genomic_DNA"/>
</dbReference>
<name>A0ABV9YXN9_9HYPH</name>
<accession>A0ABV9YXN9</accession>
<reference evidence="2" key="1">
    <citation type="journal article" date="2019" name="Int. J. Syst. Evol. Microbiol.">
        <title>The Global Catalogue of Microorganisms (GCM) 10K type strain sequencing project: providing services to taxonomists for standard genome sequencing and annotation.</title>
        <authorList>
            <consortium name="The Broad Institute Genomics Platform"/>
            <consortium name="The Broad Institute Genome Sequencing Center for Infectious Disease"/>
            <person name="Wu L."/>
            <person name="Ma J."/>
        </authorList>
    </citation>
    <scope>NUCLEOTIDE SEQUENCE [LARGE SCALE GENOMIC DNA]</scope>
    <source>
        <strain evidence="2">CGMCC 1.16444</strain>
    </source>
</reference>
<keyword evidence="2" id="KW-1185">Reference proteome</keyword>
<evidence type="ECO:0000313" key="2">
    <source>
        <dbReference type="Proteomes" id="UP001595796"/>
    </source>
</evidence>
<organism evidence="1 2">
    <name type="scientific">Flaviflagellibacter deserti</name>
    <dbReference type="NCBI Taxonomy" id="2267266"/>
    <lineage>
        <taxon>Bacteria</taxon>
        <taxon>Pseudomonadati</taxon>
        <taxon>Pseudomonadota</taxon>
        <taxon>Alphaproteobacteria</taxon>
        <taxon>Hyphomicrobiales</taxon>
        <taxon>Flaviflagellibacter</taxon>
    </lineage>
</organism>
<sequence>MSKTHDPGDDRVIWVHELSLWQQVQIGLGEYWIAFSNLEGTLISTTAALMGMKHSALAYILRDVQFQARLTLFRRSVSAAVPDEGFRKRAIALANRAGTAAEFRNRVAHASFIHHGELGITMVKDGEHPFQPLAGGEAINYETFAQKSRAADLLSSEFSSWLREWNANS</sequence>
<proteinExistence type="predicted"/>
<evidence type="ECO:0000313" key="1">
    <source>
        <dbReference type="EMBL" id="MFC5066862.1"/>
    </source>
</evidence>
<dbReference type="RefSeq" id="WP_114957287.1">
    <property type="nucleotide sequence ID" value="NZ_JBHSJF010000002.1"/>
</dbReference>
<comment type="caution">
    <text evidence="1">The sequence shown here is derived from an EMBL/GenBank/DDBJ whole genome shotgun (WGS) entry which is preliminary data.</text>
</comment>